<dbReference type="PhylomeDB" id="E9HMJ4"/>
<dbReference type="OMA" id="QRICAFR"/>
<proteinExistence type="predicted"/>
<dbReference type="HOGENOM" id="CLU_1130070_0_0_1"/>
<evidence type="ECO:0000313" key="2">
    <source>
        <dbReference type="Proteomes" id="UP000000305"/>
    </source>
</evidence>
<accession>E9HMJ4</accession>
<dbReference type="PANTHER" id="PTHR46704">
    <property type="entry name" value="CXC DOMAIN-CONTAINING PROTEIN-RELATED"/>
    <property type="match status" value="1"/>
</dbReference>
<sequence>MENCINPFSSEAQDLVNISTGKLLLKKQHVKSTGEKMRDEFIQNCCNDPKSFEIPIPHQKLHTFASEGVRIKKTRTDGKLQELRIERDLFVGILAIASEEKVDIRNVLEYPFTTVPLCFRHLDGQMNKTNKAKLFKILEYRVNHQPPTTIDVVIIDGFFFLHLCPYLPSSFGKSSRHILQRICAFRVKTIHLIRDLIFDRATSPSIKDMERDKRTDSDRDVPFKIAEDNQLRPIEFIKALRNNNFM</sequence>
<protein>
    <submittedName>
        <fullName evidence="1">Uncharacterized protein</fullName>
    </submittedName>
</protein>
<dbReference type="OrthoDB" id="8060926at2759"/>
<name>E9HMJ4_DAPPU</name>
<dbReference type="KEGG" id="dpx:DAPPUDRAFT_331460"/>
<gene>
    <name evidence="1" type="ORF">DAPPUDRAFT_331460</name>
</gene>
<dbReference type="InParanoid" id="E9HMJ4"/>
<dbReference type="eggNOG" id="ENOG502T9EC">
    <property type="taxonomic scope" value="Eukaryota"/>
</dbReference>
<dbReference type="AlphaFoldDB" id="E9HMJ4"/>
<dbReference type="Proteomes" id="UP000000305">
    <property type="component" value="Unassembled WGS sequence"/>
</dbReference>
<evidence type="ECO:0000313" key="1">
    <source>
        <dbReference type="EMBL" id="EFX67031.1"/>
    </source>
</evidence>
<dbReference type="EMBL" id="GL732687">
    <property type="protein sequence ID" value="EFX67031.1"/>
    <property type="molecule type" value="Genomic_DNA"/>
</dbReference>
<organism evidence="1 2">
    <name type="scientific">Daphnia pulex</name>
    <name type="common">Water flea</name>
    <dbReference type="NCBI Taxonomy" id="6669"/>
    <lineage>
        <taxon>Eukaryota</taxon>
        <taxon>Metazoa</taxon>
        <taxon>Ecdysozoa</taxon>
        <taxon>Arthropoda</taxon>
        <taxon>Crustacea</taxon>
        <taxon>Branchiopoda</taxon>
        <taxon>Diplostraca</taxon>
        <taxon>Cladocera</taxon>
        <taxon>Anomopoda</taxon>
        <taxon>Daphniidae</taxon>
        <taxon>Daphnia</taxon>
    </lineage>
</organism>
<reference evidence="1 2" key="1">
    <citation type="journal article" date="2011" name="Science">
        <title>The ecoresponsive genome of Daphnia pulex.</title>
        <authorList>
            <person name="Colbourne J.K."/>
            <person name="Pfrender M.E."/>
            <person name="Gilbert D."/>
            <person name="Thomas W.K."/>
            <person name="Tucker A."/>
            <person name="Oakley T.H."/>
            <person name="Tokishita S."/>
            <person name="Aerts A."/>
            <person name="Arnold G.J."/>
            <person name="Basu M.K."/>
            <person name="Bauer D.J."/>
            <person name="Caceres C.E."/>
            <person name="Carmel L."/>
            <person name="Casola C."/>
            <person name="Choi J.H."/>
            <person name="Detter J.C."/>
            <person name="Dong Q."/>
            <person name="Dusheyko S."/>
            <person name="Eads B.D."/>
            <person name="Frohlich T."/>
            <person name="Geiler-Samerotte K.A."/>
            <person name="Gerlach D."/>
            <person name="Hatcher P."/>
            <person name="Jogdeo S."/>
            <person name="Krijgsveld J."/>
            <person name="Kriventseva E.V."/>
            <person name="Kultz D."/>
            <person name="Laforsch C."/>
            <person name="Lindquist E."/>
            <person name="Lopez J."/>
            <person name="Manak J.R."/>
            <person name="Muller J."/>
            <person name="Pangilinan J."/>
            <person name="Patwardhan R.P."/>
            <person name="Pitluck S."/>
            <person name="Pritham E.J."/>
            <person name="Rechtsteiner A."/>
            <person name="Rho M."/>
            <person name="Rogozin I.B."/>
            <person name="Sakarya O."/>
            <person name="Salamov A."/>
            <person name="Schaack S."/>
            <person name="Shapiro H."/>
            <person name="Shiga Y."/>
            <person name="Skalitzky C."/>
            <person name="Smith Z."/>
            <person name="Souvorov A."/>
            <person name="Sung W."/>
            <person name="Tang Z."/>
            <person name="Tsuchiya D."/>
            <person name="Tu H."/>
            <person name="Vos H."/>
            <person name="Wang M."/>
            <person name="Wolf Y.I."/>
            <person name="Yamagata H."/>
            <person name="Yamada T."/>
            <person name="Ye Y."/>
            <person name="Shaw J.R."/>
            <person name="Andrews J."/>
            <person name="Crease T.J."/>
            <person name="Tang H."/>
            <person name="Lucas S.M."/>
            <person name="Robertson H.M."/>
            <person name="Bork P."/>
            <person name="Koonin E.V."/>
            <person name="Zdobnov E.M."/>
            <person name="Grigoriev I.V."/>
            <person name="Lynch M."/>
            <person name="Boore J.L."/>
        </authorList>
    </citation>
    <scope>NUCLEOTIDE SEQUENCE [LARGE SCALE GENOMIC DNA]</scope>
</reference>
<dbReference type="PANTHER" id="PTHR46704:SF9">
    <property type="entry name" value="BHLH DOMAIN-CONTAINING PROTEIN"/>
    <property type="match status" value="1"/>
</dbReference>
<keyword evidence="2" id="KW-1185">Reference proteome</keyword>